<organism evidence="2">
    <name type="scientific">Yersinia ruckeri</name>
    <dbReference type="NCBI Taxonomy" id="29486"/>
    <lineage>
        <taxon>Bacteria</taxon>
        <taxon>Pseudomonadati</taxon>
        <taxon>Pseudomonadota</taxon>
        <taxon>Gammaproteobacteria</taxon>
        <taxon>Enterobacterales</taxon>
        <taxon>Yersiniaceae</taxon>
        <taxon>Yersinia</taxon>
    </lineage>
</organism>
<dbReference type="EMBL" id="LN681231">
    <property type="protein sequence ID" value="CEK26522.1"/>
    <property type="molecule type" value="Genomic_DNA"/>
</dbReference>
<dbReference type="OrthoDB" id="5570877at2"/>
<dbReference type="Gene3D" id="3.40.630.30">
    <property type="match status" value="1"/>
</dbReference>
<reference evidence="2" key="1">
    <citation type="journal article" date="2015" name="Genome Announc.">
        <title>Complete Genome Sequence of Yersinia ruckeri Strain CSF007-82, Etiologic Agent of Red Mouth Disease in Salmonid Fish.</title>
        <authorList>
            <person name="Nelson M.C."/>
            <person name="LaPatra S.E."/>
            <person name="Welch T.J."/>
            <person name="Graf J."/>
        </authorList>
    </citation>
    <scope>NUCLEOTIDE SEQUENCE</scope>
    <source>
        <strain evidence="2">CSF007-82</strain>
    </source>
</reference>
<dbReference type="InterPro" id="IPR016181">
    <property type="entry name" value="Acyl_CoA_acyltransferase"/>
</dbReference>
<dbReference type="AlphaFoldDB" id="A0A085U2P9"/>
<evidence type="ECO:0000259" key="1">
    <source>
        <dbReference type="PROSITE" id="PS51186"/>
    </source>
</evidence>
<protein>
    <recommendedName>
        <fullName evidence="1">N-acetyltransferase domain-containing protein</fullName>
    </recommendedName>
</protein>
<dbReference type="PROSITE" id="PS51186">
    <property type="entry name" value="GNAT"/>
    <property type="match status" value="1"/>
</dbReference>
<sequence length="326" mass="37754">MGLTINLCAVSDVENLISFIDSDWKKDHIFVRDRELFDWQHNGLDCYHFVVAKDDDEIVGILGYIPLSQYSPLLVENNELWLAIWKVKEGVKKPGLGLMMLNHLNRVYKKPTICSIGLSPQVISIYKALKYKVGVLSHHAFFNQYFNDFSIGKPDGSHLVSILKNNLIHEVSDSIDAIPDSFFSNNPKKNNEYIKNRYINHPRYNYRFLSIYDNRDLLSVSVYREIKMNDTKIGRIVDSFGENIMNSKFNYALSNFLDKSKYEYVDLVSNLPYNSGSGFISSSDSVIIPNYFEPFEMRNIKIDYAYKSDKELVIFRGDSDQDRPNI</sequence>
<dbReference type="GeneID" id="66878497"/>
<keyword evidence="4" id="KW-1185">Reference proteome</keyword>
<dbReference type="InterPro" id="IPR000182">
    <property type="entry name" value="GNAT_dom"/>
</dbReference>
<evidence type="ECO:0000313" key="4">
    <source>
        <dbReference type="Proteomes" id="UP000255169"/>
    </source>
</evidence>
<evidence type="ECO:0000313" key="2">
    <source>
        <dbReference type="EMBL" id="CEK26522.1"/>
    </source>
</evidence>
<dbReference type="GO" id="GO:0016747">
    <property type="term" value="F:acyltransferase activity, transferring groups other than amino-acyl groups"/>
    <property type="evidence" value="ECO:0007669"/>
    <property type="project" value="InterPro"/>
</dbReference>
<dbReference type="RefSeq" id="WP_004723353.1">
    <property type="nucleotide sequence ID" value="NZ_CABIHT010000067.1"/>
</dbReference>
<name>A0A085U2P9_YERRU</name>
<dbReference type="Proteomes" id="UP000255169">
    <property type="component" value="Unassembled WGS sequence"/>
</dbReference>
<dbReference type="PATRIC" id="fig|29486.44.peg.3378"/>
<gene>
    <name evidence="2" type="ORF">CSF007_3715</name>
    <name evidence="3" type="ORF">NCTC10476_01367</name>
</gene>
<feature type="domain" description="N-acetyltransferase" evidence="1">
    <location>
        <begin position="3"/>
        <end position="156"/>
    </location>
</feature>
<proteinExistence type="predicted"/>
<evidence type="ECO:0000313" key="3">
    <source>
        <dbReference type="EMBL" id="SUQ00094.1"/>
    </source>
</evidence>
<accession>A0A085U2P9</accession>
<dbReference type="EMBL" id="UHJG01000001">
    <property type="protein sequence ID" value="SUQ00094.1"/>
    <property type="molecule type" value="Genomic_DNA"/>
</dbReference>
<dbReference type="SUPFAM" id="SSF55729">
    <property type="entry name" value="Acyl-CoA N-acyltransferases (Nat)"/>
    <property type="match status" value="1"/>
</dbReference>
<reference evidence="3 4" key="2">
    <citation type="submission" date="2018-06" db="EMBL/GenBank/DDBJ databases">
        <authorList>
            <consortium name="Pathogen Informatics"/>
            <person name="Doyle S."/>
        </authorList>
    </citation>
    <scope>NUCLEOTIDE SEQUENCE [LARGE SCALE GENOMIC DNA]</scope>
    <source>
        <strain evidence="3 4">NCTC10476</strain>
    </source>
</reference>